<feature type="domain" description="DUF547" evidence="1">
    <location>
        <begin position="93"/>
        <end position="195"/>
    </location>
</feature>
<dbReference type="PANTHER" id="PTHR46361">
    <property type="entry name" value="ELECTRON CARRIER/ PROTEIN DISULFIDE OXIDOREDUCTASE"/>
    <property type="match status" value="1"/>
</dbReference>
<reference evidence="2 3" key="1">
    <citation type="submission" date="2023-01" db="EMBL/GenBank/DDBJ databases">
        <title>Cultivation and genomic characterization of new, ubiquitous marine nitrite-oxidizing bacteria from the Nitrospirales.</title>
        <authorList>
            <person name="Mueller A.J."/>
            <person name="Daebeler A."/>
            <person name="Herbold C.W."/>
            <person name="Kirkegaard R.H."/>
            <person name="Daims H."/>
        </authorList>
    </citation>
    <scope>NUCLEOTIDE SEQUENCE [LARGE SCALE GENOMIC DNA]</scope>
    <source>
        <strain evidence="2 3">DK</strain>
    </source>
</reference>
<organism evidence="2 3">
    <name type="scientific">Candidatus Nitrospira neomarina</name>
    <dbReference type="NCBI Taxonomy" id="3020899"/>
    <lineage>
        <taxon>Bacteria</taxon>
        <taxon>Pseudomonadati</taxon>
        <taxon>Nitrospirota</taxon>
        <taxon>Nitrospiria</taxon>
        <taxon>Nitrospirales</taxon>
        <taxon>Nitrospiraceae</taxon>
        <taxon>Nitrospira</taxon>
    </lineage>
</organism>
<dbReference type="KEGG" id="nneo:PQG83_08380"/>
<name>A0AA96GLZ6_9BACT</name>
<dbReference type="EMBL" id="CP116968">
    <property type="protein sequence ID" value="WNM63757.1"/>
    <property type="molecule type" value="Genomic_DNA"/>
</dbReference>
<proteinExistence type="predicted"/>
<evidence type="ECO:0000313" key="3">
    <source>
        <dbReference type="Proteomes" id="UP001302494"/>
    </source>
</evidence>
<dbReference type="Proteomes" id="UP001302494">
    <property type="component" value="Chromosome"/>
</dbReference>
<accession>A0AA96GLZ6</accession>
<dbReference type="Pfam" id="PF04784">
    <property type="entry name" value="DUF547"/>
    <property type="match status" value="1"/>
</dbReference>
<dbReference type="RefSeq" id="WP_312748443.1">
    <property type="nucleotide sequence ID" value="NZ_CP116968.1"/>
</dbReference>
<evidence type="ECO:0000313" key="2">
    <source>
        <dbReference type="EMBL" id="WNM63757.1"/>
    </source>
</evidence>
<sequence length="272" mass="31297">MMEWITRFSRPGKAPFILIISFALSMGCSTIPHTFTPSHPVSPEAFSHENFHQALMAHVKNGVVDYPRFAQDSRFTRYLHLLQHIAPQQLPTPNHRLAFWINVYNAFVIKGIIDGYAPTSLTGRYTFFIGRTYQVGGELLNLYDLEQHLLIPDFKEPRIHFAIVCASQSCPKLQSAVYTPESLDQQLTASARQFINDPTRNRFDRQRRIAYLSKIFDWFSEDFINHSGSLLGYVAQFVTDPDLANDIRQNPYTIEFLDYDWSLNGIPPLPHS</sequence>
<keyword evidence="3" id="KW-1185">Reference proteome</keyword>
<dbReference type="PROSITE" id="PS51257">
    <property type="entry name" value="PROKAR_LIPOPROTEIN"/>
    <property type="match status" value="1"/>
</dbReference>
<gene>
    <name evidence="2" type="ORF">PQG83_08380</name>
</gene>
<evidence type="ECO:0000259" key="1">
    <source>
        <dbReference type="Pfam" id="PF04784"/>
    </source>
</evidence>
<protein>
    <submittedName>
        <fullName evidence="2">DUF547 domain-containing protein</fullName>
    </submittedName>
</protein>
<dbReference type="PANTHER" id="PTHR46361:SF3">
    <property type="entry name" value="ELECTRON CARRIER_ PROTEIN DISULFIDE OXIDOREDUCTASE"/>
    <property type="match status" value="1"/>
</dbReference>
<dbReference type="AlphaFoldDB" id="A0AA96GLZ6"/>
<dbReference type="InterPro" id="IPR006869">
    <property type="entry name" value="DUF547"/>
</dbReference>